<dbReference type="KEGG" id="acan:ACA1_062290"/>
<evidence type="ECO:0000313" key="3">
    <source>
        <dbReference type="Proteomes" id="UP000011083"/>
    </source>
</evidence>
<keyword evidence="1" id="KW-0812">Transmembrane</keyword>
<dbReference type="Proteomes" id="UP000011083">
    <property type="component" value="Unassembled WGS sequence"/>
</dbReference>
<evidence type="ECO:0000313" key="2">
    <source>
        <dbReference type="EMBL" id="ELR17487.1"/>
    </source>
</evidence>
<feature type="transmembrane region" description="Helical" evidence="1">
    <location>
        <begin position="15"/>
        <end position="39"/>
    </location>
</feature>
<sequence>MEEEGDHWTSNVWRMAGWGALFVALGVVLVCAGASPGVLECRPAARPTRGIAVVPELEPATHEPRPGECVVRAGFAFEPVLAWLAPSVRDQLRDATVARFQASAFHNADGEGPVTLVLRDEHGDETLLPLHPRWTMSSRHGAKVAKRINEHFLQLRSDGVGFMYTERSNTMLVGLGVLLPSLAFYRRSARAR</sequence>
<protein>
    <submittedName>
        <fullName evidence="2">Uncharacterized protein</fullName>
    </submittedName>
</protein>
<name>L8GWZ9_ACACF</name>
<dbReference type="AlphaFoldDB" id="L8GWZ9"/>
<proteinExistence type="predicted"/>
<keyword evidence="1" id="KW-0472">Membrane</keyword>
<organism evidence="2 3">
    <name type="scientific">Acanthamoeba castellanii (strain ATCC 30010 / Neff)</name>
    <dbReference type="NCBI Taxonomy" id="1257118"/>
    <lineage>
        <taxon>Eukaryota</taxon>
        <taxon>Amoebozoa</taxon>
        <taxon>Discosea</taxon>
        <taxon>Longamoebia</taxon>
        <taxon>Centramoebida</taxon>
        <taxon>Acanthamoebidae</taxon>
        <taxon>Acanthamoeba</taxon>
    </lineage>
</organism>
<keyword evidence="3" id="KW-1185">Reference proteome</keyword>
<dbReference type="EMBL" id="KB007974">
    <property type="protein sequence ID" value="ELR17487.1"/>
    <property type="molecule type" value="Genomic_DNA"/>
</dbReference>
<gene>
    <name evidence="2" type="ORF">ACA1_062290</name>
</gene>
<evidence type="ECO:0000256" key="1">
    <source>
        <dbReference type="SAM" id="Phobius"/>
    </source>
</evidence>
<keyword evidence="1" id="KW-1133">Transmembrane helix</keyword>
<reference evidence="2 3" key="1">
    <citation type="journal article" date="2013" name="Genome Biol.">
        <title>Genome of Acanthamoeba castellanii highlights extensive lateral gene transfer and early evolution of tyrosine kinase signaling.</title>
        <authorList>
            <person name="Clarke M."/>
            <person name="Lohan A.J."/>
            <person name="Liu B."/>
            <person name="Lagkouvardos I."/>
            <person name="Roy S."/>
            <person name="Zafar N."/>
            <person name="Bertelli C."/>
            <person name="Schilde C."/>
            <person name="Kianianmomeni A."/>
            <person name="Burglin T.R."/>
            <person name="Frech C."/>
            <person name="Turcotte B."/>
            <person name="Kopec K.O."/>
            <person name="Synnott J.M."/>
            <person name="Choo C."/>
            <person name="Paponov I."/>
            <person name="Finkler A."/>
            <person name="Soon Heng Tan C."/>
            <person name="Hutchins A.P."/>
            <person name="Weinmeier T."/>
            <person name="Rattei T."/>
            <person name="Chu J.S."/>
            <person name="Gimenez G."/>
            <person name="Irimia M."/>
            <person name="Rigden D.J."/>
            <person name="Fitzpatrick D.A."/>
            <person name="Lorenzo-Morales J."/>
            <person name="Bateman A."/>
            <person name="Chiu C.H."/>
            <person name="Tang P."/>
            <person name="Hegemann P."/>
            <person name="Fromm H."/>
            <person name="Raoult D."/>
            <person name="Greub G."/>
            <person name="Miranda-Saavedra D."/>
            <person name="Chen N."/>
            <person name="Nash P."/>
            <person name="Ginger M.L."/>
            <person name="Horn M."/>
            <person name="Schaap P."/>
            <person name="Caler L."/>
            <person name="Loftus B."/>
        </authorList>
    </citation>
    <scope>NUCLEOTIDE SEQUENCE [LARGE SCALE GENOMIC DNA]</scope>
    <source>
        <strain evidence="2 3">Neff</strain>
    </source>
</reference>
<dbReference type="VEuPathDB" id="AmoebaDB:ACA1_062290"/>
<dbReference type="RefSeq" id="XP_004339500.1">
    <property type="nucleotide sequence ID" value="XM_004339452.1"/>
</dbReference>
<accession>L8GWZ9</accession>
<dbReference type="GeneID" id="14917927"/>